<sequence>MCHNVCFMCYNVCFGTMTDESVLSSLVKFRVTKLKLGGSNLNDISDEEMMISNLPLLFANGYPTCLEKFTLKQLEKFVPFMLRCSLGQNCLDTYTAPKWWPRDLPFSVFAKKPAGMDDTRWFTTLKGMVCRCYTYHGCEFMLRFCTELSKCPSSAYVFVNSPDGTTSLFSKDTGRLVVTFRKENRDYDKEVERNSHRWLAPKGCSQNASHLKVQPPVFDIYLCDSCDGEFDSLKEVQEHEKTCGKRQISQEAALEEQPQQHNQDSFMYYFGLNSVNSEYVPRAMSPMKKISCKGRYPAGVTFTRCCGVPFSSPLGIVIQKKSRVAASNPQVLLDRMERYCVTKSLSPSCRVEDKVQESIEWPITWKPPNQKKAQNTWIHHYCFTVKESLEKMNRKSSGGLNKRSQKLLSMCRDVRVVLVRLTEDDIAELSTKVLTPELVPRDSESTFQLSALLSNTMCAYNTSSNIKNHYPESFVLSPQAVIPVIDLCSTDEEDECSLDKVAHLSSVPLPSDENDPLVLDDAKYLKQKGVKVKPVFCDKNSAPNIAVYPLVQTSYETCADTEIGSCVDVGTFAMRYSSDRSSRFSKPAPRGWKMKVRLKTPPCQSSLHCNSTDIPPQNLSSSERIRAKNFNVTSEETFDCDVAEEICTPLRQLIAVDCLKLKNAHVPLVRARIDTRGKARPSVPTNTSTSLSSCSTGTEKSNSKFSFPHRKEKLQGKVISTTIDSSISESSVESITGSQKSRRSLTFHKKVCGTSSSEDSSHRCQTSVRLSLHEDKEQIENNLFRTVSNTSIPVSTSKECVSLDDHSVTTLPGTRVLYQTKLPNTAPPSPSPVSVLDTDGSITIDASLQSDVTDFVKTHKSELSVRIKRKQSQSQDFVTLSPATKRACKLSQPAEDSYSLVPDPKRPNLKVYNETVPGKESTTQDTSDSDVFGMSVKWNVAEPLQRCLARRNSTVYIRRLRQDECRELKEEDSRK</sequence>
<feature type="compositionally biased region" description="Low complexity" evidence="1">
    <location>
        <begin position="685"/>
        <end position="698"/>
    </location>
</feature>
<dbReference type="Proteomes" id="UP000027135">
    <property type="component" value="Unassembled WGS sequence"/>
</dbReference>
<name>A0A067R4I3_ZOONE</name>
<evidence type="ECO:0000256" key="1">
    <source>
        <dbReference type="SAM" id="MobiDB-lite"/>
    </source>
</evidence>
<dbReference type="Pfam" id="PF10491">
    <property type="entry name" value="Nrf1_DNA-bind"/>
    <property type="match status" value="1"/>
</dbReference>
<proteinExistence type="predicted"/>
<dbReference type="EMBL" id="KK852701">
    <property type="protein sequence ID" value="KDR18139.1"/>
    <property type="molecule type" value="Genomic_DNA"/>
</dbReference>
<keyword evidence="3" id="KW-0238">DNA-binding</keyword>
<dbReference type="InParanoid" id="A0A067R4I3"/>
<dbReference type="InterPro" id="IPR019525">
    <property type="entry name" value="Nrf1_NLS/DNA-bd_dimer"/>
</dbReference>
<evidence type="ECO:0000313" key="3">
    <source>
        <dbReference type="EMBL" id="KDR18139.1"/>
    </source>
</evidence>
<organism evidence="3 4">
    <name type="scientific">Zootermopsis nevadensis</name>
    <name type="common">Dampwood termite</name>
    <dbReference type="NCBI Taxonomy" id="136037"/>
    <lineage>
        <taxon>Eukaryota</taxon>
        <taxon>Metazoa</taxon>
        <taxon>Ecdysozoa</taxon>
        <taxon>Arthropoda</taxon>
        <taxon>Hexapoda</taxon>
        <taxon>Insecta</taxon>
        <taxon>Pterygota</taxon>
        <taxon>Neoptera</taxon>
        <taxon>Polyneoptera</taxon>
        <taxon>Dictyoptera</taxon>
        <taxon>Blattodea</taxon>
        <taxon>Blattoidea</taxon>
        <taxon>Termitoidae</taxon>
        <taxon>Termopsidae</taxon>
        <taxon>Zootermopsis</taxon>
    </lineage>
</organism>
<accession>A0A067R4I3</accession>
<dbReference type="GO" id="GO:0003677">
    <property type="term" value="F:DNA binding"/>
    <property type="evidence" value="ECO:0007669"/>
    <property type="project" value="UniProtKB-KW"/>
</dbReference>
<evidence type="ECO:0000259" key="2">
    <source>
        <dbReference type="Pfam" id="PF10491"/>
    </source>
</evidence>
<dbReference type="AlphaFoldDB" id="A0A067R4I3"/>
<keyword evidence="4" id="KW-1185">Reference proteome</keyword>
<feature type="domain" description="Nuclear respiratory factor 1 NLS/DNA-binding dimerisation" evidence="2">
    <location>
        <begin position="44"/>
        <end position="142"/>
    </location>
</feature>
<evidence type="ECO:0000313" key="4">
    <source>
        <dbReference type="Proteomes" id="UP000027135"/>
    </source>
</evidence>
<dbReference type="OrthoDB" id="6288734at2759"/>
<gene>
    <name evidence="3" type="ORF">L798_07543</name>
</gene>
<reference evidence="3 4" key="1">
    <citation type="journal article" date="2014" name="Nat. Commun.">
        <title>Molecular traces of alternative social organization in a termite genome.</title>
        <authorList>
            <person name="Terrapon N."/>
            <person name="Li C."/>
            <person name="Robertson H.M."/>
            <person name="Ji L."/>
            <person name="Meng X."/>
            <person name="Booth W."/>
            <person name="Chen Z."/>
            <person name="Childers C.P."/>
            <person name="Glastad K.M."/>
            <person name="Gokhale K."/>
            <person name="Gowin J."/>
            <person name="Gronenberg W."/>
            <person name="Hermansen R.A."/>
            <person name="Hu H."/>
            <person name="Hunt B.G."/>
            <person name="Huylmans A.K."/>
            <person name="Khalil S.M."/>
            <person name="Mitchell R.D."/>
            <person name="Munoz-Torres M.C."/>
            <person name="Mustard J.A."/>
            <person name="Pan H."/>
            <person name="Reese J.T."/>
            <person name="Scharf M.E."/>
            <person name="Sun F."/>
            <person name="Vogel H."/>
            <person name="Xiao J."/>
            <person name="Yang W."/>
            <person name="Yang Z."/>
            <person name="Yang Z."/>
            <person name="Zhou J."/>
            <person name="Zhu J."/>
            <person name="Brent C.S."/>
            <person name="Elsik C.G."/>
            <person name="Goodisman M.A."/>
            <person name="Liberles D.A."/>
            <person name="Roe R.M."/>
            <person name="Vargo E.L."/>
            <person name="Vilcinskas A."/>
            <person name="Wang J."/>
            <person name="Bornberg-Bauer E."/>
            <person name="Korb J."/>
            <person name="Zhang G."/>
            <person name="Liebig J."/>
        </authorList>
    </citation>
    <scope>NUCLEOTIDE SEQUENCE [LARGE SCALE GENOMIC DNA]</scope>
    <source>
        <tissue evidence="3">Whole organism</tissue>
    </source>
</reference>
<feature type="region of interest" description="Disordered" evidence="1">
    <location>
        <begin position="677"/>
        <end position="705"/>
    </location>
</feature>
<dbReference type="eggNOG" id="ENOG502S0ID">
    <property type="taxonomic scope" value="Eukaryota"/>
</dbReference>
<protein>
    <submittedName>
        <fullName evidence="3">DNA-binding protein P3A2</fullName>
    </submittedName>
</protein>